<evidence type="ECO:0000256" key="3">
    <source>
        <dbReference type="PROSITE-ProRule" id="PRU00023"/>
    </source>
</evidence>
<evidence type="ECO:0000313" key="5">
    <source>
        <dbReference type="Proteomes" id="UP000245942"/>
    </source>
</evidence>
<keyword evidence="1" id="KW-0677">Repeat</keyword>
<feature type="non-terminal residue" evidence="4">
    <location>
        <position position="59"/>
    </location>
</feature>
<dbReference type="EMBL" id="KZ819335">
    <property type="protein sequence ID" value="PWN18670.1"/>
    <property type="molecule type" value="Genomic_DNA"/>
</dbReference>
<dbReference type="PANTHER" id="PTHR24171">
    <property type="entry name" value="ANKYRIN REPEAT DOMAIN-CONTAINING PROTEIN 39-RELATED"/>
    <property type="match status" value="1"/>
</dbReference>
<evidence type="ECO:0000256" key="2">
    <source>
        <dbReference type="ARBA" id="ARBA00023043"/>
    </source>
</evidence>
<dbReference type="GeneID" id="37011606"/>
<dbReference type="InterPro" id="IPR036770">
    <property type="entry name" value="Ankyrin_rpt-contain_sf"/>
</dbReference>
<accession>A0A316U0C6</accession>
<sequence length="59" mass="6297">TALHEAASRGFYDLCLLLLSYGAQIDPLDMQGNSPLHHASANGHHACVHLLIEKGANFG</sequence>
<name>A0A316U0C6_9BASI</name>
<dbReference type="SMART" id="SM00248">
    <property type="entry name" value="ANK"/>
    <property type="match status" value="2"/>
</dbReference>
<proteinExistence type="predicted"/>
<feature type="repeat" description="ANK" evidence="3">
    <location>
        <begin position="1"/>
        <end position="30"/>
    </location>
</feature>
<dbReference type="Gene3D" id="1.25.40.20">
    <property type="entry name" value="Ankyrin repeat-containing domain"/>
    <property type="match status" value="1"/>
</dbReference>
<gene>
    <name evidence="4" type="ORF">BCV69DRAFT_233815</name>
</gene>
<dbReference type="OrthoDB" id="194358at2759"/>
<dbReference type="AlphaFoldDB" id="A0A316U0C6"/>
<evidence type="ECO:0000313" key="4">
    <source>
        <dbReference type="EMBL" id="PWN18670.1"/>
    </source>
</evidence>
<dbReference type="InterPro" id="IPR002110">
    <property type="entry name" value="Ankyrin_rpt"/>
</dbReference>
<evidence type="ECO:0000256" key="1">
    <source>
        <dbReference type="ARBA" id="ARBA00022737"/>
    </source>
</evidence>
<feature type="repeat" description="ANK" evidence="3">
    <location>
        <begin position="31"/>
        <end position="59"/>
    </location>
</feature>
<dbReference type="RefSeq" id="XP_025345830.1">
    <property type="nucleotide sequence ID" value="XM_025489872.1"/>
</dbReference>
<organism evidence="4 5">
    <name type="scientific">Pseudomicrostroma glucosiphilum</name>
    <dbReference type="NCBI Taxonomy" id="1684307"/>
    <lineage>
        <taxon>Eukaryota</taxon>
        <taxon>Fungi</taxon>
        <taxon>Dikarya</taxon>
        <taxon>Basidiomycota</taxon>
        <taxon>Ustilaginomycotina</taxon>
        <taxon>Exobasidiomycetes</taxon>
        <taxon>Microstromatales</taxon>
        <taxon>Microstromatales incertae sedis</taxon>
        <taxon>Pseudomicrostroma</taxon>
    </lineage>
</organism>
<feature type="non-terminal residue" evidence="4">
    <location>
        <position position="1"/>
    </location>
</feature>
<dbReference type="PROSITE" id="PS50297">
    <property type="entry name" value="ANK_REP_REGION"/>
    <property type="match status" value="2"/>
</dbReference>
<keyword evidence="5" id="KW-1185">Reference proteome</keyword>
<dbReference type="Pfam" id="PF12796">
    <property type="entry name" value="Ank_2"/>
    <property type="match status" value="1"/>
</dbReference>
<dbReference type="SUPFAM" id="SSF48403">
    <property type="entry name" value="Ankyrin repeat"/>
    <property type="match status" value="1"/>
</dbReference>
<protein>
    <submittedName>
        <fullName evidence="4">Ankyrin</fullName>
    </submittedName>
</protein>
<reference evidence="4 5" key="1">
    <citation type="journal article" date="2018" name="Mol. Biol. Evol.">
        <title>Broad Genomic Sampling Reveals a Smut Pathogenic Ancestry of the Fungal Clade Ustilaginomycotina.</title>
        <authorList>
            <person name="Kijpornyongpan T."/>
            <person name="Mondo S.J."/>
            <person name="Barry K."/>
            <person name="Sandor L."/>
            <person name="Lee J."/>
            <person name="Lipzen A."/>
            <person name="Pangilinan J."/>
            <person name="LaButti K."/>
            <person name="Hainaut M."/>
            <person name="Henrissat B."/>
            <person name="Grigoriev I.V."/>
            <person name="Spatafora J.W."/>
            <person name="Aime M.C."/>
        </authorList>
    </citation>
    <scope>NUCLEOTIDE SEQUENCE [LARGE SCALE GENOMIC DNA]</scope>
    <source>
        <strain evidence="4 5">MCA 4718</strain>
    </source>
</reference>
<keyword evidence="2 3" id="KW-0040">ANK repeat</keyword>
<dbReference type="PROSITE" id="PS50088">
    <property type="entry name" value="ANK_REPEAT"/>
    <property type="match status" value="2"/>
</dbReference>
<dbReference type="Proteomes" id="UP000245942">
    <property type="component" value="Unassembled WGS sequence"/>
</dbReference>